<organism evidence="3 4">
    <name type="scientific">Portunus trituberculatus</name>
    <name type="common">Swimming crab</name>
    <name type="synonym">Neptunus trituberculatus</name>
    <dbReference type="NCBI Taxonomy" id="210409"/>
    <lineage>
        <taxon>Eukaryota</taxon>
        <taxon>Metazoa</taxon>
        <taxon>Ecdysozoa</taxon>
        <taxon>Arthropoda</taxon>
        <taxon>Crustacea</taxon>
        <taxon>Multicrustacea</taxon>
        <taxon>Malacostraca</taxon>
        <taxon>Eumalacostraca</taxon>
        <taxon>Eucarida</taxon>
        <taxon>Decapoda</taxon>
        <taxon>Pleocyemata</taxon>
        <taxon>Brachyura</taxon>
        <taxon>Eubrachyura</taxon>
        <taxon>Portunoidea</taxon>
        <taxon>Portunidae</taxon>
        <taxon>Portuninae</taxon>
        <taxon>Portunus</taxon>
    </lineage>
</organism>
<sequence>MAVCIESLARSPRDPPARSKHHYLVATQTMPLINGTNYHKHSVLLCKLLLWLVTFILLLITTAIILSIITPSPVPTFPHHHHLLIASNTRLAPSSPPPPSPSRQPNH</sequence>
<dbReference type="EMBL" id="VSRR010075136">
    <property type="protein sequence ID" value="MPC87638.1"/>
    <property type="molecule type" value="Genomic_DNA"/>
</dbReference>
<comment type="caution">
    <text evidence="3">The sequence shown here is derived from an EMBL/GenBank/DDBJ whole genome shotgun (WGS) entry which is preliminary data.</text>
</comment>
<proteinExistence type="predicted"/>
<protein>
    <submittedName>
        <fullName evidence="3">Uncharacterized protein</fullName>
    </submittedName>
</protein>
<dbReference type="AlphaFoldDB" id="A0A5B7J410"/>
<accession>A0A5B7J410</accession>
<evidence type="ECO:0000313" key="4">
    <source>
        <dbReference type="Proteomes" id="UP000324222"/>
    </source>
</evidence>
<feature type="transmembrane region" description="Helical" evidence="2">
    <location>
        <begin position="48"/>
        <end position="69"/>
    </location>
</feature>
<evidence type="ECO:0000313" key="3">
    <source>
        <dbReference type="EMBL" id="MPC87638.1"/>
    </source>
</evidence>
<feature type="compositionally biased region" description="Pro residues" evidence="1">
    <location>
        <begin position="94"/>
        <end position="107"/>
    </location>
</feature>
<keyword evidence="4" id="KW-1185">Reference proteome</keyword>
<dbReference type="Proteomes" id="UP000324222">
    <property type="component" value="Unassembled WGS sequence"/>
</dbReference>
<keyword evidence="2" id="KW-0472">Membrane</keyword>
<gene>
    <name evidence="3" type="ORF">E2C01_082509</name>
</gene>
<keyword evidence="2" id="KW-1133">Transmembrane helix</keyword>
<evidence type="ECO:0000256" key="2">
    <source>
        <dbReference type="SAM" id="Phobius"/>
    </source>
</evidence>
<reference evidence="3 4" key="1">
    <citation type="submission" date="2019-05" db="EMBL/GenBank/DDBJ databases">
        <title>Another draft genome of Portunus trituberculatus and its Hox gene families provides insights of decapod evolution.</title>
        <authorList>
            <person name="Jeong J.-H."/>
            <person name="Song I."/>
            <person name="Kim S."/>
            <person name="Choi T."/>
            <person name="Kim D."/>
            <person name="Ryu S."/>
            <person name="Kim W."/>
        </authorList>
    </citation>
    <scope>NUCLEOTIDE SEQUENCE [LARGE SCALE GENOMIC DNA]</scope>
    <source>
        <tissue evidence="3">Muscle</tissue>
    </source>
</reference>
<keyword evidence="2" id="KW-0812">Transmembrane</keyword>
<name>A0A5B7J410_PORTR</name>
<evidence type="ECO:0000256" key="1">
    <source>
        <dbReference type="SAM" id="MobiDB-lite"/>
    </source>
</evidence>
<feature type="region of interest" description="Disordered" evidence="1">
    <location>
        <begin position="88"/>
        <end position="107"/>
    </location>
</feature>